<evidence type="ECO:0000256" key="1">
    <source>
        <dbReference type="ARBA" id="ARBA00010990"/>
    </source>
</evidence>
<reference evidence="5 6" key="1">
    <citation type="submission" date="2021-01" db="EMBL/GenBank/DDBJ databases">
        <title>Genomic Encyclopedia of Type Strains, Phase IV (KMG-IV): sequencing the most valuable type-strain genomes for metagenomic binning, comparative biology and taxonomic classification.</title>
        <authorList>
            <person name="Goeker M."/>
        </authorList>
    </citation>
    <scope>NUCLEOTIDE SEQUENCE [LARGE SCALE GENOMIC DNA]</scope>
    <source>
        <strain evidence="5 6">DSM 24834</strain>
    </source>
</reference>
<feature type="domain" description="4'-phosphopantetheinyl transferase" evidence="3">
    <location>
        <begin position="130"/>
        <end position="196"/>
    </location>
</feature>
<evidence type="ECO:0000259" key="4">
    <source>
        <dbReference type="Pfam" id="PF22624"/>
    </source>
</evidence>
<dbReference type="InterPro" id="IPR008278">
    <property type="entry name" value="4-PPantetheinyl_Trfase_dom"/>
</dbReference>
<dbReference type="Pfam" id="PF22624">
    <property type="entry name" value="AASDHPPT_N"/>
    <property type="match status" value="1"/>
</dbReference>
<name>A0ABS2N9Q6_9BACI</name>
<organism evidence="5 6">
    <name type="scientific">Rossellomorea pakistanensis</name>
    <dbReference type="NCBI Taxonomy" id="992288"/>
    <lineage>
        <taxon>Bacteria</taxon>
        <taxon>Bacillati</taxon>
        <taxon>Bacillota</taxon>
        <taxon>Bacilli</taxon>
        <taxon>Bacillales</taxon>
        <taxon>Bacillaceae</taxon>
        <taxon>Rossellomorea</taxon>
    </lineage>
</organism>
<feature type="domain" description="4'-phosphopantetheinyl transferase N-terminal" evidence="4">
    <location>
        <begin position="33"/>
        <end position="121"/>
    </location>
</feature>
<keyword evidence="6" id="KW-1185">Reference proteome</keyword>
<dbReference type="EC" id="2.7.8.-" evidence="5"/>
<dbReference type="InterPro" id="IPR050559">
    <property type="entry name" value="P-Pant_transferase_sf"/>
</dbReference>
<evidence type="ECO:0000256" key="2">
    <source>
        <dbReference type="ARBA" id="ARBA00022679"/>
    </source>
</evidence>
<accession>A0ABS2N9Q6</accession>
<dbReference type="EMBL" id="JAFBDZ010000001">
    <property type="protein sequence ID" value="MBM7584494.1"/>
    <property type="molecule type" value="Genomic_DNA"/>
</dbReference>
<dbReference type="PANTHER" id="PTHR12215">
    <property type="entry name" value="PHOSPHOPANTETHEINE TRANSFERASE"/>
    <property type="match status" value="1"/>
</dbReference>
<proteinExistence type="inferred from homology"/>
<protein>
    <submittedName>
        <fullName evidence="5">4'-phosphopantetheinyl transferase</fullName>
        <ecNumber evidence="5">2.7.8.-</ecNumber>
    </submittedName>
</protein>
<sequence>MIGTQLGVGVNEMKVESTLNVYWVQIPEEINLSEWIFDLDILDKEERTIYRRYLVNQKKVEFYTGRLLLKKLLGQMLEIQPEMVAFEKNQYGKLYLHPKYVDEIRKEPLFFNLSHSKRIVTCVISSFNEVGIDVESMTKNPLDVMPIVFVSQEQMLVEAEKSSDKKVEAFYRVWTRKEAVMKAVGKGFSLPPLSFVVPVHGERIMDENYLYYTFHPINGEIISIAVRREGEKVIDFQCKEITFSHLFSSGFQI</sequence>
<comment type="similarity">
    <text evidence="1">Belongs to the P-Pant transferase superfamily. Gsp/Sfp/HetI/AcpT family.</text>
</comment>
<dbReference type="SUPFAM" id="SSF56214">
    <property type="entry name" value="4'-phosphopantetheinyl transferase"/>
    <property type="match status" value="2"/>
</dbReference>
<evidence type="ECO:0000313" key="6">
    <source>
        <dbReference type="Proteomes" id="UP001646157"/>
    </source>
</evidence>
<dbReference type="InterPro" id="IPR055066">
    <property type="entry name" value="AASDHPPT_N"/>
</dbReference>
<evidence type="ECO:0000313" key="5">
    <source>
        <dbReference type="EMBL" id="MBM7584494.1"/>
    </source>
</evidence>
<dbReference type="PANTHER" id="PTHR12215:SF10">
    <property type="entry name" value="L-AMINOADIPATE-SEMIALDEHYDE DEHYDROGENASE-PHOSPHOPANTETHEINYL TRANSFERASE"/>
    <property type="match status" value="1"/>
</dbReference>
<dbReference type="InterPro" id="IPR037143">
    <property type="entry name" value="4-PPantetheinyl_Trfase_dom_sf"/>
</dbReference>
<evidence type="ECO:0000259" key="3">
    <source>
        <dbReference type="Pfam" id="PF01648"/>
    </source>
</evidence>
<dbReference type="GO" id="GO:0016740">
    <property type="term" value="F:transferase activity"/>
    <property type="evidence" value="ECO:0007669"/>
    <property type="project" value="UniProtKB-KW"/>
</dbReference>
<dbReference type="Proteomes" id="UP001646157">
    <property type="component" value="Unassembled WGS sequence"/>
</dbReference>
<keyword evidence="2 5" id="KW-0808">Transferase</keyword>
<comment type="caution">
    <text evidence="5">The sequence shown here is derived from an EMBL/GenBank/DDBJ whole genome shotgun (WGS) entry which is preliminary data.</text>
</comment>
<dbReference type="Pfam" id="PF01648">
    <property type="entry name" value="ACPS"/>
    <property type="match status" value="1"/>
</dbReference>
<dbReference type="Gene3D" id="3.90.470.20">
    <property type="entry name" value="4'-phosphopantetheinyl transferase domain"/>
    <property type="match status" value="1"/>
</dbReference>
<gene>
    <name evidence="5" type="ORF">JOC86_001031</name>
</gene>
<dbReference type="RefSeq" id="WP_205168642.1">
    <property type="nucleotide sequence ID" value="NZ_JAFBDZ010000001.1"/>
</dbReference>